<dbReference type="EMBL" id="CM029041">
    <property type="protein sequence ID" value="KAG2623164.1"/>
    <property type="molecule type" value="Genomic_DNA"/>
</dbReference>
<proteinExistence type="predicted"/>
<accession>A0A8T0UQK7</accession>
<dbReference type="AlphaFoldDB" id="A0A8T0UQK7"/>
<feature type="domain" description="PIR2-like helical" evidence="1">
    <location>
        <begin position="39"/>
        <end position="151"/>
    </location>
</feature>
<evidence type="ECO:0000259" key="1">
    <source>
        <dbReference type="Pfam" id="PF20235"/>
    </source>
</evidence>
<comment type="caution">
    <text evidence="2">The sequence shown here is derived from an EMBL/GenBank/DDBJ whole genome shotgun (WGS) entry which is preliminary data.</text>
</comment>
<dbReference type="Pfam" id="PF20235">
    <property type="entry name" value="PIR2-like_helical"/>
    <property type="match status" value="2"/>
</dbReference>
<dbReference type="InterPro" id="IPR046527">
    <property type="entry name" value="PIR2-like_helical"/>
</dbReference>
<reference evidence="2" key="1">
    <citation type="submission" date="2020-05" db="EMBL/GenBank/DDBJ databases">
        <title>WGS assembly of Panicum virgatum.</title>
        <authorList>
            <person name="Lovell J.T."/>
            <person name="Jenkins J."/>
            <person name="Shu S."/>
            <person name="Juenger T.E."/>
            <person name="Schmutz J."/>
        </authorList>
    </citation>
    <scope>NUCLEOTIDE SEQUENCE</scope>
    <source>
        <strain evidence="2">AP13</strain>
    </source>
</reference>
<evidence type="ECO:0000313" key="2">
    <source>
        <dbReference type="EMBL" id="KAG2623164.1"/>
    </source>
</evidence>
<keyword evidence="3" id="KW-1185">Reference proteome</keyword>
<dbReference type="Proteomes" id="UP000823388">
    <property type="component" value="Chromosome 3K"/>
</dbReference>
<feature type="domain" description="PIR2-like helical" evidence="1">
    <location>
        <begin position="274"/>
        <end position="411"/>
    </location>
</feature>
<evidence type="ECO:0000313" key="3">
    <source>
        <dbReference type="Proteomes" id="UP000823388"/>
    </source>
</evidence>
<organism evidence="2 3">
    <name type="scientific">Panicum virgatum</name>
    <name type="common">Blackwell switchgrass</name>
    <dbReference type="NCBI Taxonomy" id="38727"/>
    <lineage>
        <taxon>Eukaryota</taxon>
        <taxon>Viridiplantae</taxon>
        <taxon>Streptophyta</taxon>
        <taxon>Embryophyta</taxon>
        <taxon>Tracheophyta</taxon>
        <taxon>Spermatophyta</taxon>
        <taxon>Magnoliopsida</taxon>
        <taxon>Liliopsida</taxon>
        <taxon>Poales</taxon>
        <taxon>Poaceae</taxon>
        <taxon>PACMAD clade</taxon>
        <taxon>Panicoideae</taxon>
        <taxon>Panicodae</taxon>
        <taxon>Paniceae</taxon>
        <taxon>Panicinae</taxon>
        <taxon>Panicum</taxon>
        <taxon>Panicum sect. Hiantes</taxon>
    </lineage>
</organism>
<name>A0A8T0UQK7_PANVG</name>
<sequence length="523" mass="57022">MALRKPSGPSDLRIYRPSFACEYSSREEEADHRSRLLAKIHNAYSKALQRLATHSKARRAVATRIRGGGGFSFGLLDPTSNIIANTFIPCPRDPAAADKGRGGDEAAAACGSRSLDGMVTFLSRFFPYLVDCEAVRYLLLAGSDLLVATRIVVVDRRMKRFGSSGPAVEEALRMAPRCAALAAQHPDPDRFVGAWLTISSRLDEAVGLLAKVRRRSPSSSLRNLEKLLCEPPPQMDDSRGTLLRAWQLAMSRRPLPRNVPHQNTSTGLRRVLLDAIHGFYLQALARLPAGELCSLYQRSLLMAGHCYGPLDPVSNIIVNTIWSTRRSHLPWNSGLTYPTANSFIPDQTGTGPVTDGLGNELGMVVSTPGLLRIETRSMYGLVSFLCTRYHHLNFHRATRCLLEADGSLLLSDPNLDAEAAAATIAVLRTKQPARLLHAPWSTDTGFHHTAALSSGRRVVTQAQGPATSVNEAFKAAATAAWHPNADAQRTFSLHVKRCWGLSCLCCRVEASSPVKMLTVLPAC</sequence>
<protein>
    <recommendedName>
        <fullName evidence="1">PIR2-like helical domain-containing protein</fullName>
    </recommendedName>
</protein>
<dbReference type="PANTHER" id="PTHR33120">
    <property type="entry name" value="EXPRESSED PROTEIN-RELATED"/>
    <property type="match status" value="1"/>
</dbReference>
<dbReference type="PANTHER" id="PTHR33120:SF47">
    <property type="entry name" value="OS05G0571400 PROTEIN"/>
    <property type="match status" value="1"/>
</dbReference>
<gene>
    <name evidence="2" type="ORF">PVAP13_3KG040281</name>
</gene>